<dbReference type="AlphaFoldDB" id="A0A9D3RZ49"/>
<feature type="compositionally biased region" description="Basic and acidic residues" evidence="1">
    <location>
        <begin position="1"/>
        <end position="20"/>
    </location>
</feature>
<dbReference type="Proteomes" id="UP001044222">
    <property type="component" value="Unassembled WGS sequence"/>
</dbReference>
<proteinExistence type="predicted"/>
<evidence type="ECO:0000256" key="1">
    <source>
        <dbReference type="SAM" id="MobiDB-lite"/>
    </source>
</evidence>
<comment type="caution">
    <text evidence="2">The sequence shown here is derived from an EMBL/GenBank/DDBJ whole genome shotgun (WGS) entry which is preliminary data.</text>
</comment>
<protein>
    <submittedName>
        <fullName evidence="2">Uncharacterized protein</fullName>
    </submittedName>
</protein>
<organism evidence="2 3">
    <name type="scientific">Anguilla anguilla</name>
    <name type="common">European freshwater eel</name>
    <name type="synonym">Muraena anguilla</name>
    <dbReference type="NCBI Taxonomy" id="7936"/>
    <lineage>
        <taxon>Eukaryota</taxon>
        <taxon>Metazoa</taxon>
        <taxon>Chordata</taxon>
        <taxon>Craniata</taxon>
        <taxon>Vertebrata</taxon>
        <taxon>Euteleostomi</taxon>
        <taxon>Actinopterygii</taxon>
        <taxon>Neopterygii</taxon>
        <taxon>Teleostei</taxon>
        <taxon>Anguilliformes</taxon>
        <taxon>Anguillidae</taxon>
        <taxon>Anguilla</taxon>
    </lineage>
</organism>
<evidence type="ECO:0000313" key="2">
    <source>
        <dbReference type="EMBL" id="KAG5848610.1"/>
    </source>
</evidence>
<reference evidence="2" key="1">
    <citation type="submission" date="2021-01" db="EMBL/GenBank/DDBJ databases">
        <title>A chromosome-scale assembly of European eel, Anguilla anguilla.</title>
        <authorList>
            <person name="Henkel C."/>
            <person name="Jong-Raadsen S.A."/>
            <person name="Dufour S."/>
            <person name="Weltzien F.-A."/>
            <person name="Palstra A.P."/>
            <person name="Pelster B."/>
            <person name="Spaink H.P."/>
            <person name="Van Den Thillart G.E."/>
            <person name="Jansen H."/>
            <person name="Zahm M."/>
            <person name="Klopp C."/>
            <person name="Cedric C."/>
            <person name="Louis A."/>
            <person name="Berthelot C."/>
            <person name="Parey E."/>
            <person name="Roest Crollius H."/>
            <person name="Montfort J."/>
            <person name="Robinson-Rechavi M."/>
            <person name="Bucao C."/>
            <person name="Bouchez O."/>
            <person name="Gislard M."/>
            <person name="Lluch J."/>
            <person name="Milhes M."/>
            <person name="Lampietro C."/>
            <person name="Lopez Roques C."/>
            <person name="Donnadieu C."/>
            <person name="Braasch I."/>
            <person name="Desvignes T."/>
            <person name="Postlethwait J."/>
            <person name="Bobe J."/>
            <person name="Guiguen Y."/>
            <person name="Dirks R."/>
        </authorList>
    </citation>
    <scope>NUCLEOTIDE SEQUENCE</scope>
    <source>
        <strain evidence="2">Tag_6206</strain>
        <tissue evidence="2">Liver</tissue>
    </source>
</reference>
<name>A0A9D3RZ49_ANGAN</name>
<evidence type="ECO:0000313" key="3">
    <source>
        <dbReference type="Proteomes" id="UP001044222"/>
    </source>
</evidence>
<accession>A0A9D3RZ49</accession>
<sequence length="70" mass="7823">MSKRRGDIRHFFGSKKREAEGGPNDSQQAGGGQEDSEQAGPSSKERTGYCVRRFWSQVLSMLSGLYGIRR</sequence>
<feature type="region of interest" description="Disordered" evidence="1">
    <location>
        <begin position="1"/>
        <end position="46"/>
    </location>
</feature>
<keyword evidence="3" id="KW-1185">Reference proteome</keyword>
<dbReference type="EMBL" id="JAFIRN010000005">
    <property type="protein sequence ID" value="KAG5848610.1"/>
    <property type="molecule type" value="Genomic_DNA"/>
</dbReference>
<gene>
    <name evidence="2" type="ORF">ANANG_G00100350</name>
</gene>